<comment type="caution">
    <text evidence="1">The sequence shown here is derived from an EMBL/GenBank/DDBJ whole genome shotgun (WGS) entry which is preliminary data.</text>
</comment>
<keyword evidence="2" id="KW-1185">Reference proteome</keyword>
<evidence type="ECO:0000313" key="2">
    <source>
        <dbReference type="Proteomes" id="UP001500620"/>
    </source>
</evidence>
<gene>
    <name evidence="1" type="ORF">GCM10022255_078260</name>
</gene>
<name>A0ABP8DKY9_9ACTN</name>
<dbReference type="RefSeq" id="WP_345135193.1">
    <property type="nucleotide sequence ID" value="NZ_BAABAT010000030.1"/>
</dbReference>
<evidence type="ECO:0000313" key="1">
    <source>
        <dbReference type="EMBL" id="GAA4258257.1"/>
    </source>
</evidence>
<dbReference type="Proteomes" id="UP001500620">
    <property type="component" value="Unassembled WGS sequence"/>
</dbReference>
<organism evidence="1 2">
    <name type="scientific">Dactylosporangium darangshiense</name>
    <dbReference type="NCBI Taxonomy" id="579108"/>
    <lineage>
        <taxon>Bacteria</taxon>
        <taxon>Bacillati</taxon>
        <taxon>Actinomycetota</taxon>
        <taxon>Actinomycetes</taxon>
        <taxon>Micromonosporales</taxon>
        <taxon>Micromonosporaceae</taxon>
        <taxon>Dactylosporangium</taxon>
    </lineage>
</organism>
<accession>A0ABP8DKY9</accession>
<protein>
    <submittedName>
        <fullName evidence="1">DUF4097 family beta strand repeat-containing protein</fullName>
    </submittedName>
</protein>
<sequence length="261" mass="26508">MPTFATPEPVAVKVTLDTGRIRVVASERADTVVEVLPAGPASSALAAAEQTRVELAAGALSVTAPHRAFLRPGGGIEVHLQLPAGSGISVSAVWVDVQAEGRLGACRFSTMGGPIRLERTGALSVSTSGSDVAVERVDGPADVQGATSSVQIRECAEDVTVATANGGIVVSRPASGVTAKTANGDIVVGALVRGQAVLTTARGSVEVGIGEGTAVHVDARSRLGSVHNLLEVRDGPDGFAERASVYARTWYGAITVQRATP</sequence>
<proteinExistence type="predicted"/>
<dbReference type="EMBL" id="BAABAT010000030">
    <property type="protein sequence ID" value="GAA4258257.1"/>
    <property type="molecule type" value="Genomic_DNA"/>
</dbReference>
<reference evidence="2" key="1">
    <citation type="journal article" date="2019" name="Int. J. Syst. Evol. Microbiol.">
        <title>The Global Catalogue of Microorganisms (GCM) 10K type strain sequencing project: providing services to taxonomists for standard genome sequencing and annotation.</title>
        <authorList>
            <consortium name="The Broad Institute Genomics Platform"/>
            <consortium name="The Broad Institute Genome Sequencing Center for Infectious Disease"/>
            <person name="Wu L."/>
            <person name="Ma J."/>
        </authorList>
    </citation>
    <scope>NUCLEOTIDE SEQUENCE [LARGE SCALE GENOMIC DNA]</scope>
    <source>
        <strain evidence="2">JCM 17441</strain>
    </source>
</reference>